<name>A0A0B4L9B0_9CAUD</name>
<dbReference type="GeneID" id="23680974"/>
<keyword evidence="2" id="KW-1185">Reference proteome</keyword>
<dbReference type="KEGG" id="vg:23680974"/>
<evidence type="ECO:0000313" key="2">
    <source>
        <dbReference type="Proteomes" id="UP000032000"/>
    </source>
</evidence>
<proteinExistence type="predicted"/>
<organism evidence="1 2">
    <name type="scientific">Salmonella phage STP4-a</name>
    <dbReference type="NCBI Taxonomy" id="1445860"/>
    <lineage>
        <taxon>Viruses</taxon>
        <taxon>Duplodnaviria</taxon>
        <taxon>Heunggongvirae</taxon>
        <taxon>Uroviricota</taxon>
        <taxon>Caudoviricetes</taxon>
        <taxon>Pantevenvirales</taxon>
        <taxon>Straboviridae</taxon>
        <taxon>Tevenvirinae</taxon>
        <taxon>Gelderlandvirus</taxon>
        <taxon>Gelderlandvirus stp4a</taxon>
    </lineage>
</organism>
<dbReference type="EMBL" id="KJ000058">
    <property type="protein sequence ID" value="AHJ86811.1"/>
    <property type="molecule type" value="Genomic_DNA"/>
</dbReference>
<dbReference type="InterPro" id="IPR020367">
    <property type="entry name" value="Host_transcript_inhib_Alc"/>
</dbReference>
<dbReference type="Pfam" id="PF17527">
    <property type="entry name" value="ALC"/>
    <property type="match status" value="1"/>
</dbReference>
<protein>
    <submittedName>
        <fullName evidence="1">Inhibitor of host transcription</fullName>
    </submittedName>
</protein>
<evidence type="ECO:0000313" key="1">
    <source>
        <dbReference type="EMBL" id="AHJ86811.1"/>
    </source>
</evidence>
<dbReference type="Proteomes" id="UP000032000">
    <property type="component" value="Segment"/>
</dbReference>
<dbReference type="GO" id="GO:0039653">
    <property type="term" value="P:symbiont-mediated suppression of host transcription"/>
    <property type="evidence" value="ECO:0007669"/>
    <property type="project" value="InterPro"/>
</dbReference>
<gene>
    <name evidence="1" type="ORF">STP4a_214</name>
</gene>
<dbReference type="RefSeq" id="YP_009126164.1">
    <property type="nucleotide sequence ID" value="NC_026607.2"/>
</dbReference>
<reference evidence="1" key="1">
    <citation type="submission" date="2015-06" db="EMBL/GenBank/DDBJ databases">
        <title>Genomic characterization of STP4-a, a novel T4 virulent phage infecting Salmonella.</title>
        <authorList>
            <person name="Li M."/>
            <person name="Wang J."/>
            <person name="Lin H."/>
            <person name="Han F."/>
        </authorList>
    </citation>
    <scope>NUCLEOTIDE SEQUENCE [LARGE SCALE GENOMIC DNA]</scope>
</reference>
<accession>A0A0B4L9B0</accession>
<sequence>MNLQLITNEALVEKYGTHHDGISVFKGSRRVGYLTDLRKAFAVDQKKRKKQKEYNNKVTEARQEAMSEAVEEMKNFLENQLTKYGAEVIINITQPNVLINDCKCYITVDPIYGKHRLGIHNPYMNSSEMADEIQGFKVSQSDAPNHVLWNGLSQDDIVEVIVKLCK</sequence>